<evidence type="ECO:0000313" key="1">
    <source>
        <dbReference type="EMBL" id="OUS43211.1"/>
    </source>
</evidence>
<dbReference type="EMBL" id="KZ155832">
    <property type="protein sequence ID" value="OUS43211.1"/>
    <property type="molecule type" value="Genomic_DNA"/>
</dbReference>
<proteinExistence type="predicted"/>
<sequence>MEMRYSLTLERMSHALFAWLRRASGTARVVETPEDCYDGEVLYRAFERAVRGTEDAETEDEEVDFIQKLSGQLTKEGVRDGTAALRARDARGTMRLVREMYAESLRRRISAFAVDRERAGGRRRISRARVRERERSGKNG</sequence>
<dbReference type="Proteomes" id="UP000195557">
    <property type="component" value="Unassembled WGS sequence"/>
</dbReference>
<organism evidence="1">
    <name type="scientific">Ostreococcus tauri</name>
    <name type="common">Marine green alga</name>
    <dbReference type="NCBI Taxonomy" id="70448"/>
    <lineage>
        <taxon>Eukaryota</taxon>
        <taxon>Viridiplantae</taxon>
        <taxon>Chlorophyta</taxon>
        <taxon>Mamiellophyceae</taxon>
        <taxon>Mamiellales</taxon>
        <taxon>Bathycoccaceae</taxon>
        <taxon>Ostreococcus</taxon>
    </lineage>
</organism>
<name>A0A1Y5I0Z8_OSTTA</name>
<dbReference type="AlphaFoldDB" id="A0A1Y5I0Z8"/>
<reference evidence="1" key="1">
    <citation type="submission" date="2017-04" db="EMBL/GenBank/DDBJ databases">
        <title>Population genomics of picophytoplankton unveils novel chromosome hypervariability.</title>
        <authorList>
            <consortium name="DOE Joint Genome Institute"/>
            <person name="Blanc-Mathieu R."/>
            <person name="Krasovec M."/>
            <person name="Hebrard M."/>
            <person name="Yau S."/>
            <person name="Desgranges E."/>
            <person name="Martin J."/>
            <person name="Schackwitz W."/>
            <person name="Kuo A."/>
            <person name="Salin G."/>
            <person name="Donnadieu C."/>
            <person name="Desdevises Y."/>
            <person name="Sanchez-Ferandin S."/>
            <person name="Moreau H."/>
            <person name="Rivals E."/>
            <person name="Grigoriev I.V."/>
            <person name="Grimsley N."/>
            <person name="Eyre-Walker A."/>
            <person name="Piganeau G."/>
        </authorList>
    </citation>
    <scope>NUCLEOTIDE SEQUENCE [LARGE SCALE GENOMIC DNA]</scope>
    <source>
        <strain evidence="1">RCC 1115</strain>
    </source>
</reference>
<protein>
    <submittedName>
        <fullName evidence="1">Uncharacterized protein</fullName>
    </submittedName>
</protein>
<gene>
    <name evidence="1" type="ORF">BE221DRAFT_200262</name>
</gene>
<accession>A0A1Y5I0Z8</accession>